<protein>
    <submittedName>
        <fullName evidence="4">Glycoside hydrolase family 13 protein</fullName>
    </submittedName>
</protein>
<dbReference type="Proteomes" id="UP001164653">
    <property type="component" value="Chromosome"/>
</dbReference>
<dbReference type="SUPFAM" id="SSF51011">
    <property type="entry name" value="Glycosyl hydrolase domain"/>
    <property type="match status" value="1"/>
</dbReference>
<dbReference type="CDD" id="cd11340">
    <property type="entry name" value="AmyAc_bac_CMD_like_3"/>
    <property type="match status" value="1"/>
</dbReference>
<evidence type="ECO:0000313" key="5">
    <source>
        <dbReference type="Proteomes" id="UP001164653"/>
    </source>
</evidence>
<dbReference type="InterPro" id="IPR015171">
    <property type="entry name" value="Cyc-maltodext_N"/>
</dbReference>
<evidence type="ECO:0000256" key="1">
    <source>
        <dbReference type="ARBA" id="ARBA00022801"/>
    </source>
</evidence>
<dbReference type="SMART" id="SM00642">
    <property type="entry name" value="Aamy"/>
    <property type="match status" value="1"/>
</dbReference>
<accession>A0A9E8SNU1</accession>
<name>A0A9E8SNU1_9BACT</name>
<dbReference type="KEGG" id="dpf:ON006_12355"/>
<dbReference type="Pfam" id="PF00128">
    <property type="entry name" value="Alpha-amylase"/>
    <property type="match status" value="1"/>
</dbReference>
<dbReference type="Pfam" id="PF09087">
    <property type="entry name" value="Cyc-maltodext_N"/>
    <property type="match status" value="1"/>
</dbReference>
<keyword evidence="2" id="KW-0326">Glycosidase</keyword>
<gene>
    <name evidence="4" type="ORF">ON006_12355</name>
</gene>
<dbReference type="InterPro" id="IPR014756">
    <property type="entry name" value="Ig_E-set"/>
</dbReference>
<dbReference type="Gene3D" id="2.60.40.10">
    <property type="entry name" value="Immunoglobulins"/>
    <property type="match status" value="1"/>
</dbReference>
<dbReference type="InterPro" id="IPR013780">
    <property type="entry name" value="Glyco_hydro_b"/>
</dbReference>
<evidence type="ECO:0000313" key="4">
    <source>
        <dbReference type="EMBL" id="WAC14729.1"/>
    </source>
</evidence>
<evidence type="ECO:0000256" key="2">
    <source>
        <dbReference type="ARBA" id="ARBA00023295"/>
    </source>
</evidence>
<feature type="domain" description="Glycosyl hydrolase family 13 catalytic" evidence="3">
    <location>
        <begin position="130"/>
        <end position="529"/>
    </location>
</feature>
<sequence>MKNIFTLVLFLMFGQTYVNGQARIQHLEPMNWWVGMKNSNLQLLVHASGISDYQPKIDYKGVRIEKTHKTVNPNYLFIDLVISPQTKAGEFQIVFESRGKPSITHPYSLRDRKQKSAERTGFNTSDVIYMITPDRFANGDSTNDSVKSLVDGLNRGNINGRHGGDIAGIINHLDYIGGLGMTALWINPLLENAQPRDSYHGYAITDFYKTDPRFGNNADYVRLSEEAKKRNIKLIADMVLNHCGSEHWWMKDLPDSNWVNYQNKPLTITNHRRESLHDPYASDYDRTLQSDGWFVPTMPDLNQRNPFLAKYLTQNSIWWIESADLSGIRMDTYPYPDKDFSAKWSGEVMREYPDFNIVGEEWSLNPSLVANWQRGKVNQNGYQSNLKSLMDFPLNNALIEALNADEKIWNRGWTMLYQTLANDFVFAHPDNLVIFPDNHDMSRFYTQLHSDFSKFRLGLAFLLTTRGIPQIYYGTEILMSNPKSDAHGEIRGDMPGGWPGDSRDVFKEKGLTVQEMEAKQFVQNLVRWRKGAAAVHWGKLKQFAPENGVYVFFRYDDKQKVMVILNKNTTAYTLELGKFKEILAPVFNARDIVSQKTLQVKDRIVLEPGQPMILDINP</sequence>
<dbReference type="InterPro" id="IPR019492">
    <property type="entry name" value="Cyclo-malto-dextrinase_C"/>
</dbReference>
<dbReference type="InterPro" id="IPR013783">
    <property type="entry name" value="Ig-like_fold"/>
</dbReference>
<keyword evidence="5" id="KW-1185">Reference proteome</keyword>
<dbReference type="InterPro" id="IPR017853">
    <property type="entry name" value="GH"/>
</dbReference>
<dbReference type="Gene3D" id="2.60.40.1180">
    <property type="entry name" value="Golgi alpha-mannosidase II"/>
    <property type="match status" value="1"/>
</dbReference>
<dbReference type="PANTHER" id="PTHR10357:SF210">
    <property type="entry name" value="MALTODEXTRIN GLUCOSIDASE"/>
    <property type="match status" value="1"/>
</dbReference>
<dbReference type="AlphaFoldDB" id="A0A9E8SNU1"/>
<evidence type="ECO:0000259" key="3">
    <source>
        <dbReference type="SMART" id="SM00642"/>
    </source>
</evidence>
<dbReference type="Gene3D" id="3.20.20.80">
    <property type="entry name" value="Glycosidases"/>
    <property type="match status" value="1"/>
</dbReference>
<reference evidence="4" key="1">
    <citation type="submission" date="2022-11" db="EMBL/GenBank/DDBJ databases">
        <title>Dyadobacter pollutisoli sp. nov., isolated from plastic dumped soil.</title>
        <authorList>
            <person name="Kim J.M."/>
            <person name="Kim K.R."/>
            <person name="Lee J.K."/>
            <person name="Hao L."/>
            <person name="Jeon C.O."/>
        </authorList>
    </citation>
    <scope>NUCLEOTIDE SEQUENCE</scope>
    <source>
        <strain evidence="4">U1</strain>
    </source>
</reference>
<proteinExistence type="predicted"/>
<dbReference type="PANTHER" id="PTHR10357">
    <property type="entry name" value="ALPHA-AMYLASE FAMILY MEMBER"/>
    <property type="match status" value="1"/>
</dbReference>
<dbReference type="Pfam" id="PF10438">
    <property type="entry name" value="Cyc-maltodext_C"/>
    <property type="match status" value="1"/>
</dbReference>
<dbReference type="RefSeq" id="WP_244820096.1">
    <property type="nucleotide sequence ID" value="NZ_CP112998.1"/>
</dbReference>
<dbReference type="GO" id="GO:0005975">
    <property type="term" value="P:carbohydrate metabolic process"/>
    <property type="evidence" value="ECO:0007669"/>
    <property type="project" value="InterPro"/>
</dbReference>
<dbReference type="InterPro" id="IPR006047">
    <property type="entry name" value="GH13_cat_dom"/>
</dbReference>
<dbReference type="GO" id="GO:0016798">
    <property type="term" value="F:hydrolase activity, acting on glycosyl bonds"/>
    <property type="evidence" value="ECO:0007669"/>
    <property type="project" value="UniProtKB-KW"/>
</dbReference>
<keyword evidence="1 4" id="KW-0378">Hydrolase</keyword>
<dbReference type="SUPFAM" id="SSF81296">
    <property type="entry name" value="E set domains"/>
    <property type="match status" value="1"/>
</dbReference>
<dbReference type="EMBL" id="CP112998">
    <property type="protein sequence ID" value="WAC14729.1"/>
    <property type="molecule type" value="Genomic_DNA"/>
</dbReference>
<dbReference type="SUPFAM" id="SSF51445">
    <property type="entry name" value="(Trans)glycosidases"/>
    <property type="match status" value="1"/>
</dbReference>
<organism evidence="4 5">
    <name type="scientific">Dyadobacter pollutisoli</name>
    <dbReference type="NCBI Taxonomy" id="2910158"/>
    <lineage>
        <taxon>Bacteria</taxon>
        <taxon>Pseudomonadati</taxon>
        <taxon>Bacteroidota</taxon>
        <taxon>Cytophagia</taxon>
        <taxon>Cytophagales</taxon>
        <taxon>Spirosomataceae</taxon>
        <taxon>Dyadobacter</taxon>
    </lineage>
</organism>